<dbReference type="Proteomes" id="UP000501191">
    <property type="component" value="Segment"/>
</dbReference>
<organism evidence="2 3">
    <name type="scientific">Mycobacterium phage Weirdo19</name>
    <dbReference type="NCBI Taxonomy" id="2601610"/>
    <lineage>
        <taxon>Viruses</taxon>
        <taxon>Duplodnaviria</taxon>
        <taxon>Heunggongvirae</taxon>
        <taxon>Uroviricota</taxon>
        <taxon>Caudoviricetes</taxon>
        <taxon>Rosariovirus</taxon>
        <taxon>Rosariovirus Weirdo19ES</taxon>
    </lineage>
</organism>
<dbReference type="RefSeq" id="YP_010050715.1">
    <property type="nucleotide sequence ID" value="NC_054433.1"/>
</dbReference>
<keyword evidence="3" id="KW-1185">Reference proteome</keyword>
<feature type="region of interest" description="Disordered" evidence="1">
    <location>
        <begin position="206"/>
        <end position="225"/>
    </location>
</feature>
<dbReference type="GeneID" id="63911450"/>
<name>A0A6M2YSV3_9CAUD</name>
<sequence length="244" mass="26685">MPSEAARLEAIGETEAVVRFRGRTLRVPLDLDEWPLPKIRAADWVGAVDELLAGQRLGIADPLLDDYRELSEAMAEAVGVGRLPEEPSPPDQWFGGVPRLLRLLDHHEPDVELDLRRIGVDYRDRFRGTLTLRQVWVYVRRSLATSAVAVADNGGKHVWTEGDFITASIYQALTGEVYPGRPLKPAEVAKAIEAMQAKAAHAAKLRERQAHYAPTPPPAAPGLPEAMQAAIANREAELGATPDG</sequence>
<reference evidence="2 3" key="1">
    <citation type="journal article" date="2020" name="PLoS ONE">
        <title>Weirdo19ES is a novel singleton mycobacteriophage that selects for glycolipid deficient phage-resistant M. smegmatis mutants.</title>
        <authorList>
            <person name="Suarez C.A."/>
            <person name="Franceschelli J.J."/>
            <person name="Tasselli S.E."/>
            <person name="Morbidoni H.R."/>
        </authorList>
    </citation>
    <scope>NUCLEOTIDE SEQUENCE [LARGE SCALE GENOMIC DNA]</scope>
</reference>
<evidence type="ECO:0000313" key="2">
    <source>
        <dbReference type="EMBL" id="QEA10782.1"/>
    </source>
</evidence>
<accession>A0A6M2YSV3</accession>
<dbReference type="KEGG" id="vg:63911450"/>
<protein>
    <submittedName>
        <fullName evidence="2">Tail assembly chaperone</fullName>
    </submittedName>
</protein>
<dbReference type="EMBL" id="MN103533">
    <property type="protein sequence ID" value="QEA10782.1"/>
    <property type="molecule type" value="Genomic_DNA"/>
</dbReference>
<proteinExistence type="predicted"/>
<evidence type="ECO:0000313" key="3">
    <source>
        <dbReference type="Proteomes" id="UP000501191"/>
    </source>
</evidence>
<evidence type="ECO:0000256" key="1">
    <source>
        <dbReference type="SAM" id="MobiDB-lite"/>
    </source>
</evidence>